<evidence type="ECO:0000256" key="2">
    <source>
        <dbReference type="HAMAP-Rule" id="MF_00489"/>
    </source>
</evidence>
<accession>A0A7X3LTM3</accession>
<reference evidence="3 4" key="1">
    <citation type="submission" date="2019-12" db="EMBL/GenBank/DDBJ databases">
        <authorList>
            <person name="Li M."/>
        </authorList>
    </citation>
    <scope>NUCLEOTIDE SEQUENCE [LARGE SCALE GENOMIC DNA]</scope>
    <source>
        <strain evidence="3 4">GBMRC 2046</strain>
    </source>
</reference>
<dbReference type="InterPro" id="IPR003791">
    <property type="entry name" value="UPF0178"/>
</dbReference>
<dbReference type="CDD" id="cd18720">
    <property type="entry name" value="PIN_YqxD-like"/>
    <property type="match status" value="1"/>
</dbReference>
<name>A0A7X3LTM3_9HYPH</name>
<dbReference type="HAMAP" id="MF_00489">
    <property type="entry name" value="UPF0178"/>
    <property type="match status" value="1"/>
</dbReference>
<evidence type="ECO:0000256" key="1">
    <source>
        <dbReference type="ARBA" id="ARBA00008522"/>
    </source>
</evidence>
<proteinExistence type="inferred from homology"/>
<dbReference type="EMBL" id="WUMV01000003">
    <property type="protein sequence ID" value="MXN64896.1"/>
    <property type="molecule type" value="Genomic_DNA"/>
</dbReference>
<evidence type="ECO:0000313" key="4">
    <source>
        <dbReference type="Proteomes" id="UP000433101"/>
    </source>
</evidence>
<dbReference type="RefSeq" id="WP_160775133.1">
    <property type="nucleotide sequence ID" value="NZ_WUMV01000003.1"/>
</dbReference>
<dbReference type="Pfam" id="PF02639">
    <property type="entry name" value="DUF188"/>
    <property type="match status" value="1"/>
</dbReference>
<dbReference type="NCBIfam" id="NF001095">
    <property type="entry name" value="PRK00124.1"/>
    <property type="match status" value="1"/>
</dbReference>
<dbReference type="PANTHER" id="PTHR35146:SF1">
    <property type="entry name" value="UPF0178 PROTEIN YAII"/>
    <property type="match status" value="1"/>
</dbReference>
<dbReference type="AlphaFoldDB" id="A0A7X3LTM3"/>
<dbReference type="PANTHER" id="PTHR35146">
    <property type="entry name" value="UPF0178 PROTEIN YAII"/>
    <property type="match status" value="1"/>
</dbReference>
<evidence type="ECO:0000313" key="3">
    <source>
        <dbReference type="EMBL" id="MXN64896.1"/>
    </source>
</evidence>
<organism evidence="3 4">
    <name type="scientific">Stappia sediminis</name>
    <dbReference type="NCBI Taxonomy" id="2692190"/>
    <lineage>
        <taxon>Bacteria</taxon>
        <taxon>Pseudomonadati</taxon>
        <taxon>Pseudomonadota</taxon>
        <taxon>Alphaproteobacteria</taxon>
        <taxon>Hyphomicrobiales</taxon>
        <taxon>Stappiaceae</taxon>
        <taxon>Stappia</taxon>
    </lineage>
</organism>
<keyword evidence="4" id="KW-1185">Reference proteome</keyword>
<comment type="caution">
    <text evidence="3">The sequence shown here is derived from an EMBL/GenBank/DDBJ whole genome shotgun (WGS) entry which is preliminary data.</text>
</comment>
<dbReference type="Proteomes" id="UP000433101">
    <property type="component" value="Unassembled WGS sequence"/>
</dbReference>
<comment type="similarity">
    <text evidence="1 2">Belongs to the UPF0178 family.</text>
</comment>
<sequence length="153" mass="16505">MTRVFVDADACPVKEETVRVADRHALKVFFVSNAWMRLPDGRDVERVIVAEGPDKADDWIAGEACAGDVVVTADVPLAARCVKAGALVIGPTGKAFSEDRIGMALAMRNLNTELREAGVIREGGPSFSRADRSKYLNAMESTVRAAKRIASSR</sequence>
<gene>
    <name evidence="3" type="ORF">GR183_08250</name>
</gene>
<protein>
    <recommendedName>
        <fullName evidence="2">UPF0178 protein GR183_08250</fullName>
    </recommendedName>
</protein>